<comment type="caution">
    <text evidence="1">The sequence shown here is derived from an EMBL/GenBank/DDBJ whole genome shotgun (WGS) entry which is preliminary data.</text>
</comment>
<evidence type="ECO:0000313" key="2">
    <source>
        <dbReference type="Proteomes" id="UP000499080"/>
    </source>
</evidence>
<keyword evidence="2" id="KW-1185">Reference proteome</keyword>
<protein>
    <submittedName>
        <fullName evidence="1">Uncharacterized protein</fullName>
    </submittedName>
</protein>
<gene>
    <name evidence="1" type="ORF">AVEN_51994_1</name>
</gene>
<dbReference type="Proteomes" id="UP000499080">
    <property type="component" value="Unassembled WGS sequence"/>
</dbReference>
<dbReference type="EMBL" id="BGPR01000184">
    <property type="protein sequence ID" value="GBM02809.1"/>
    <property type="molecule type" value="Genomic_DNA"/>
</dbReference>
<reference evidence="1 2" key="1">
    <citation type="journal article" date="2019" name="Sci. Rep.">
        <title>Orb-weaving spider Araneus ventricosus genome elucidates the spidroin gene catalogue.</title>
        <authorList>
            <person name="Kono N."/>
            <person name="Nakamura H."/>
            <person name="Ohtoshi R."/>
            <person name="Moran D.A.P."/>
            <person name="Shinohara A."/>
            <person name="Yoshida Y."/>
            <person name="Fujiwara M."/>
            <person name="Mori M."/>
            <person name="Tomita M."/>
            <person name="Arakawa K."/>
        </authorList>
    </citation>
    <scope>NUCLEOTIDE SEQUENCE [LARGE SCALE GENOMIC DNA]</scope>
</reference>
<proteinExistence type="predicted"/>
<evidence type="ECO:0000313" key="1">
    <source>
        <dbReference type="EMBL" id="GBM02809.1"/>
    </source>
</evidence>
<sequence length="101" mass="11230">MPNDQSASIARAAVKAPPFWRANPALLDYGIPRPWAGDESIVRIVLREANPALWFRQMESQFTLAGVTSEIKVPPHRGCFGSKGVGSRWRHYVESAGRRAI</sequence>
<accession>A0A4Y2CF11</accession>
<name>A0A4Y2CF11_ARAVE</name>
<organism evidence="1 2">
    <name type="scientific">Araneus ventricosus</name>
    <name type="common">Orbweaver spider</name>
    <name type="synonym">Epeira ventricosa</name>
    <dbReference type="NCBI Taxonomy" id="182803"/>
    <lineage>
        <taxon>Eukaryota</taxon>
        <taxon>Metazoa</taxon>
        <taxon>Ecdysozoa</taxon>
        <taxon>Arthropoda</taxon>
        <taxon>Chelicerata</taxon>
        <taxon>Arachnida</taxon>
        <taxon>Araneae</taxon>
        <taxon>Araneomorphae</taxon>
        <taxon>Entelegynae</taxon>
        <taxon>Araneoidea</taxon>
        <taxon>Araneidae</taxon>
        <taxon>Araneus</taxon>
    </lineage>
</organism>
<dbReference type="AlphaFoldDB" id="A0A4Y2CF11"/>